<dbReference type="SUPFAM" id="SSF46894">
    <property type="entry name" value="C-terminal effector domain of the bipartite response regulators"/>
    <property type="match status" value="1"/>
</dbReference>
<evidence type="ECO:0000256" key="3">
    <source>
        <dbReference type="ARBA" id="ARBA00023163"/>
    </source>
</evidence>
<evidence type="ECO:0000256" key="2">
    <source>
        <dbReference type="ARBA" id="ARBA00023125"/>
    </source>
</evidence>
<dbReference type="Pfam" id="PF17874">
    <property type="entry name" value="TPR_MalT"/>
    <property type="match status" value="1"/>
</dbReference>
<dbReference type="SMART" id="SM00421">
    <property type="entry name" value="HTH_LUXR"/>
    <property type="match status" value="1"/>
</dbReference>
<evidence type="ECO:0000313" key="5">
    <source>
        <dbReference type="EMBL" id="QNO18702.1"/>
    </source>
</evidence>
<dbReference type="GO" id="GO:0006355">
    <property type="term" value="P:regulation of DNA-templated transcription"/>
    <property type="evidence" value="ECO:0007669"/>
    <property type="project" value="InterPro"/>
</dbReference>
<dbReference type="AlphaFoldDB" id="A0A7G9WJ40"/>
<keyword evidence="6" id="KW-1185">Reference proteome</keyword>
<dbReference type="InterPro" id="IPR016032">
    <property type="entry name" value="Sig_transdc_resp-reg_C-effctor"/>
</dbReference>
<name>A0A7G9WJ40_9FIRM</name>
<dbReference type="Gene3D" id="1.25.40.10">
    <property type="entry name" value="Tetratricopeptide repeat domain"/>
    <property type="match status" value="1"/>
</dbReference>
<dbReference type="CDD" id="cd06170">
    <property type="entry name" value="LuxR_C_like"/>
    <property type="match status" value="1"/>
</dbReference>
<proteinExistence type="predicted"/>
<gene>
    <name evidence="5" type="ORF">H6X83_03445</name>
</gene>
<dbReference type="EMBL" id="CP060696">
    <property type="protein sequence ID" value="QNO18702.1"/>
    <property type="molecule type" value="Genomic_DNA"/>
</dbReference>
<dbReference type="Pfam" id="PF00196">
    <property type="entry name" value="GerE"/>
    <property type="match status" value="1"/>
</dbReference>
<dbReference type="PROSITE" id="PS00622">
    <property type="entry name" value="HTH_LUXR_1"/>
    <property type="match status" value="1"/>
</dbReference>
<evidence type="ECO:0000313" key="6">
    <source>
        <dbReference type="Proteomes" id="UP000516046"/>
    </source>
</evidence>
<dbReference type="InterPro" id="IPR027417">
    <property type="entry name" value="P-loop_NTPase"/>
</dbReference>
<dbReference type="PROSITE" id="PS50043">
    <property type="entry name" value="HTH_LUXR_2"/>
    <property type="match status" value="1"/>
</dbReference>
<sequence>MDTKQILERPALYESFERELLNKKAIYISGHTGWGKTTAVLDWLEKTHKSYVYFSAKQEDFFKKINQIADKLIVIDDLHWITQPEEEQLIVSLMTMNADSRFVLVGRSVLPAYLKPFQLTGQLECYNQEFLCFDRSMISDLLALYQLTDPFLPAQIEMATKGYTMGVSLLVNRLAKGEPMSTQTIERTRIDIFDCYDKMLFQHWDSNLQKFLLHMASFDKFTEDMASMVTGKKNVMEIITLALSGGSYLTFIPPHTYSVHPLFHQYLTRKQRLVCSKDFIYATYHNAALYYELEDDIENALKYYQLSDNTEKISELLILNSQRHPGNGHYYETETYYRALPKDTILASPELMSGMCMLCSLCCQPEESEYWFSELEHYGEQLEKQDKNYKFVQGKLCYLKISLPHRGSKHITALLLNVAKTYESGAFRLQEFSVTSNLPSVLNGGKDFCAWVRHDRQIYRLMKKPCELLLGRYGVGIADVALAESLFEKCSSDNLTEVMMLANAGQNAAAFKGTLEMEFAAIGILTRMMLMQNNLPSAYALLDNMRNRAQKEKMKGLVDNIEAVRTKFLLMEGKNDMALLWMREKAPDENEHFHIMKRCRYLTKVRCYLTTGKYINALQLLGRLLDYFKNYDRTYGQLEAGILLAITQYRLGQDGWQKMLDDTLVRCEYYGFIRFAAEEGAALLPLLQKVTLSTSEKYAELILKETRHYALLYPNYQKPKQVLTEPLTDTEKAVLRLLCKGLSNDEIAELMGVTLRTVKFHTGNLYAKMKVKSRTQAIQNAADLL</sequence>
<dbReference type="Gene3D" id="1.10.10.10">
    <property type="entry name" value="Winged helix-like DNA-binding domain superfamily/Winged helix DNA-binding domain"/>
    <property type="match status" value="1"/>
</dbReference>
<dbReference type="GO" id="GO:0003677">
    <property type="term" value="F:DNA binding"/>
    <property type="evidence" value="ECO:0007669"/>
    <property type="project" value="UniProtKB-KW"/>
</dbReference>
<dbReference type="RefSeq" id="WP_212507770.1">
    <property type="nucleotide sequence ID" value="NZ_CP060696.1"/>
</dbReference>
<dbReference type="PANTHER" id="PTHR44688">
    <property type="entry name" value="DNA-BINDING TRANSCRIPTIONAL ACTIVATOR DEVR_DOSR"/>
    <property type="match status" value="1"/>
</dbReference>
<keyword evidence="3" id="KW-0804">Transcription</keyword>
<organism evidence="5 6">
    <name type="scientific">Caproicibacterium amylolyticum</name>
    <dbReference type="NCBI Taxonomy" id="2766537"/>
    <lineage>
        <taxon>Bacteria</taxon>
        <taxon>Bacillati</taxon>
        <taxon>Bacillota</taxon>
        <taxon>Clostridia</taxon>
        <taxon>Eubacteriales</taxon>
        <taxon>Oscillospiraceae</taxon>
        <taxon>Caproicibacterium</taxon>
    </lineage>
</organism>
<protein>
    <recommendedName>
        <fullName evidence="4">HTH luxR-type domain-containing protein</fullName>
    </recommendedName>
</protein>
<dbReference type="Gene3D" id="3.40.50.300">
    <property type="entry name" value="P-loop containing nucleotide triphosphate hydrolases"/>
    <property type="match status" value="1"/>
</dbReference>
<keyword evidence="2" id="KW-0238">DNA-binding</keyword>
<evidence type="ECO:0000256" key="1">
    <source>
        <dbReference type="ARBA" id="ARBA00023015"/>
    </source>
</evidence>
<dbReference type="InterPro" id="IPR059106">
    <property type="entry name" value="WHD_MalT"/>
</dbReference>
<dbReference type="Pfam" id="PF25873">
    <property type="entry name" value="WHD_MalT"/>
    <property type="match status" value="1"/>
</dbReference>
<dbReference type="Proteomes" id="UP000516046">
    <property type="component" value="Chromosome"/>
</dbReference>
<dbReference type="InterPro" id="IPR011990">
    <property type="entry name" value="TPR-like_helical_dom_sf"/>
</dbReference>
<dbReference type="InterPro" id="IPR000792">
    <property type="entry name" value="Tscrpt_reg_LuxR_C"/>
</dbReference>
<keyword evidence="1" id="KW-0805">Transcription regulation</keyword>
<accession>A0A7G9WJ40</accession>
<dbReference type="PANTHER" id="PTHR44688:SF16">
    <property type="entry name" value="DNA-BINDING TRANSCRIPTIONAL ACTIVATOR DEVR_DOSR"/>
    <property type="match status" value="1"/>
</dbReference>
<dbReference type="PRINTS" id="PR00038">
    <property type="entry name" value="HTHLUXR"/>
</dbReference>
<evidence type="ECO:0000259" key="4">
    <source>
        <dbReference type="PROSITE" id="PS50043"/>
    </source>
</evidence>
<reference evidence="5 6" key="1">
    <citation type="submission" date="2020-08" db="EMBL/GenBank/DDBJ databases">
        <authorList>
            <person name="Ren C."/>
            <person name="Gu Y."/>
            <person name="Xu Y."/>
        </authorList>
    </citation>
    <scope>NUCLEOTIDE SEQUENCE [LARGE SCALE GENOMIC DNA]</scope>
    <source>
        <strain evidence="5 6">LBM18003</strain>
    </source>
</reference>
<dbReference type="KEGG" id="caml:H6X83_03445"/>
<dbReference type="InterPro" id="IPR041617">
    <property type="entry name" value="TPR_MalT"/>
</dbReference>
<dbReference type="InterPro" id="IPR036388">
    <property type="entry name" value="WH-like_DNA-bd_sf"/>
</dbReference>
<feature type="domain" description="HTH luxR-type" evidence="4">
    <location>
        <begin position="720"/>
        <end position="785"/>
    </location>
</feature>
<dbReference type="SUPFAM" id="SSF52540">
    <property type="entry name" value="P-loop containing nucleoside triphosphate hydrolases"/>
    <property type="match status" value="1"/>
</dbReference>